<dbReference type="RefSeq" id="XP_070869276.1">
    <property type="nucleotide sequence ID" value="XM_071009039.1"/>
</dbReference>
<comment type="similarity">
    <text evidence="1">Belongs to the PIGL family.</text>
</comment>
<dbReference type="PANTHER" id="PTHR12993">
    <property type="entry name" value="N-ACETYLGLUCOSAMINYL-PHOSPHATIDYLINOSITOL DE-N-ACETYLASE-RELATED"/>
    <property type="match status" value="1"/>
</dbReference>
<dbReference type="EMBL" id="JAZGUE010000002">
    <property type="protein sequence ID" value="KAL2270552.1"/>
    <property type="molecule type" value="Genomic_DNA"/>
</dbReference>
<dbReference type="Proteomes" id="UP001600064">
    <property type="component" value="Unassembled WGS sequence"/>
</dbReference>
<protein>
    <recommendedName>
        <fullName evidence="2">N-acetylglucosaminylphosphatidylinositol deacetylase</fullName>
        <ecNumber evidence="2">3.5.1.89</ecNumber>
    </recommendedName>
</protein>
<evidence type="ECO:0000256" key="1">
    <source>
        <dbReference type="ARBA" id="ARBA00006066"/>
    </source>
</evidence>
<comment type="caution">
    <text evidence="3">The sequence shown here is derived from an EMBL/GenBank/DDBJ whole genome shotgun (WGS) entry which is preliminary data.</text>
</comment>
<organism evidence="3 4">
    <name type="scientific">Remersonia thermophila</name>
    <dbReference type="NCBI Taxonomy" id="72144"/>
    <lineage>
        <taxon>Eukaryota</taxon>
        <taxon>Fungi</taxon>
        <taxon>Dikarya</taxon>
        <taxon>Ascomycota</taxon>
        <taxon>Pezizomycotina</taxon>
        <taxon>Sordariomycetes</taxon>
        <taxon>Sordariomycetidae</taxon>
        <taxon>Sordariales</taxon>
        <taxon>Sordariales incertae sedis</taxon>
        <taxon>Remersonia</taxon>
    </lineage>
</organism>
<dbReference type="EC" id="3.5.1.89" evidence="2"/>
<sequence length="271" mass="30726">MKRPKNPVQHIAHVPRRAWRQLLRAAVVLQTAKNLLVVTAHPDDECLFFSPSILGVLDRRKREMTGGLLVMSTGNNYGLGETRRQELQGSCKVLGINAARCTALDHPELQDNPKVWWNTTLIEDIVREHVETWKVDAIITFDEGGVSGHINHRAVSAAVRHYAATDPKAPVTFTLTTTALLRKYTFLGDLPLTALPFAWRILSALSYPATMADAKTTPQALVANTWQRYLRTREAFAQHASQYTWDRHLYMIVSRYVWFNDLKRVERPGSS</sequence>
<dbReference type="InterPro" id="IPR024078">
    <property type="entry name" value="LmbE-like_dom_sf"/>
</dbReference>
<dbReference type="Pfam" id="PF02585">
    <property type="entry name" value="PIG-L"/>
    <property type="match status" value="1"/>
</dbReference>
<dbReference type="PANTHER" id="PTHR12993:SF11">
    <property type="entry name" value="N-ACETYLGLUCOSAMINYL-PHOSPHATIDYLINOSITOL DE-N-ACETYLASE"/>
    <property type="match status" value="1"/>
</dbReference>
<dbReference type="SUPFAM" id="SSF102588">
    <property type="entry name" value="LmbE-like"/>
    <property type="match status" value="1"/>
</dbReference>
<keyword evidence="4" id="KW-1185">Reference proteome</keyword>
<evidence type="ECO:0000256" key="2">
    <source>
        <dbReference type="ARBA" id="ARBA00012176"/>
    </source>
</evidence>
<evidence type="ECO:0000313" key="4">
    <source>
        <dbReference type="Proteomes" id="UP001600064"/>
    </source>
</evidence>
<gene>
    <name evidence="3" type="ORF">VTJ83DRAFT_2736</name>
</gene>
<evidence type="ECO:0000313" key="3">
    <source>
        <dbReference type="EMBL" id="KAL2270552.1"/>
    </source>
</evidence>
<dbReference type="InterPro" id="IPR003737">
    <property type="entry name" value="GlcNAc_PI_deacetylase-related"/>
</dbReference>
<name>A0ABR4DJS8_9PEZI</name>
<dbReference type="Gene3D" id="3.40.50.10320">
    <property type="entry name" value="LmbE-like"/>
    <property type="match status" value="1"/>
</dbReference>
<dbReference type="GeneID" id="98123683"/>
<reference evidence="3 4" key="1">
    <citation type="journal article" date="2024" name="Commun. Biol.">
        <title>Comparative genomic analysis of thermophilic fungi reveals convergent evolutionary adaptations and gene losses.</title>
        <authorList>
            <person name="Steindorff A.S."/>
            <person name="Aguilar-Pontes M.V."/>
            <person name="Robinson A.J."/>
            <person name="Andreopoulos B."/>
            <person name="LaButti K."/>
            <person name="Kuo A."/>
            <person name="Mondo S."/>
            <person name="Riley R."/>
            <person name="Otillar R."/>
            <person name="Haridas S."/>
            <person name="Lipzen A."/>
            <person name="Grimwood J."/>
            <person name="Schmutz J."/>
            <person name="Clum A."/>
            <person name="Reid I.D."/>
            <person name="Moisan M.C."/>
            <person name="Butler G."/>
            <person name="Nguyen T.T.M."/>
            <person name="Dewar K."/>
            <person name="Conant G."/>
            <person name="Drula E."/>
            <person name="Henrissat B."/>
            <person name="Hansel C."/>
            <person name="Singer S."/>
            <person name="Hutchinson M.I."/>
            <person name="de Vries R.P."/>
            <person name="Natvig D.O."/>
            <person name="Powell A.J."/>
            <person name="Tsang A."/>
            <person name="Grigoriev I.V."/>
        </authorList>
    </citation>
    <scope>NUCLEOTIDE SEQUENCE [LARGE SCALE GENOMIC DNA]</scope>
    <source>
        <strain evidence="3 4">ATCC 22073</strain>
    </source>
</reference>
<proteinExistence type="inferred from homology"/>
<accession>A0ABR4DJS8</accession>